<organism evidence="1">
    <name type="scientific">uncultured Caudovirales phage</name>
    <dbReference type="NCBI Taxonomy" id="2100421"/>
    <lineage>
        <taxon>Viruses</taxon>
        <taxon>Duplodnaviria</taxon>
        <taxon>Heunggongvirae</taxon>
        <taxon>Uroviricota</taxon>
        <taxon>Caudoviricetes</taxon>
        <taxon>Peduoviridae</taxon>
        <taxon>Maltschvirus</taxon>
        <taxon>Maltschvirus maltsch</taxon>
    </lineage>
</organism>
<protein>
    <recommendedName>
        <fullName evidence="2">Tail tube protein</fullName>
    </recommendedName>
</protein>
<accession>A0A6J5NF65</accession>
<name>A0A6J5NF65_9CAUD</name>
<sequence length="182" mass="21366">MLLNVRQNGFLFSFPPDFFSDEIKEKYKKYYQSLILPYDTITDFMSSTIQSIDFPGWNMDTVSQTRLLGKKQEYKNATQLVDLFSREFTLTFKMTDAYLNYFIFLENGLRFLDFSNPQQTFSPMRLSLLDNEGYMVSSIVFKRPILKSQDGIKLSYSSSTPNFSTFTAKFSYFDFDIALDFN</sequence>
<gene>
    <name evidence="1" type="ORF">UFOVP699_5</name>
</gene>
<dbReference type="EMBL" id="LR796670">
    <property type="protein sequence ID" value="CAB4158370.1"/>
    <property type="molecule type" value="Genomic_DNA"/>
</dbReference>
<evidence type="ECO:0000313" key="1">
    <source>
        <dbReference type="EMBL" id="CAB4158370.1"/>
    </source>
</evidence>
<proteinExistence type="predicted"/>
<evidence type="ECO:0008006" key="2">
    <source>
        <dbReference type="Google" id="ProtNLM"/>
    </source>
</evidence>
<reference evidence="1" key="1">
    <citation type="submission" date="2020-04" db="EMBL/GenBank/DDBJ databases">
        <authorList>
            <person name="Chiriac C."/>
            <person name="Salcher M."/>
            <person name="Ghai R."/>
            <person name="Kavagutti S V."/>
        </authorList>
    </citation>
    <scope>NUCLEOTIDE SEQUENCE</scope>
</reference>